<sequence length="182" mass="19335">MKLNKSLFALIALLGISVSTFAQSEDDAIKETINNYLDGGAVGDTARLNRAFFPYANLRNLSKEGKVSEMPVKKFIAAVPAGGAKWTSKIVNYSYAGTAATAVTEEELPTFKFVDFLNLLKINGEWKIVSRVYSRVEKNVAVASSSPSGGGFSTASSVAPAKGNAAAKKPAPKPKPSDDGWK</sequence>
<feature type="signal peptide" evidence="2">
    <location>
        <begin position="1"/>
        <end position="24"/>
    </location>
</feature>
<dbReference type="SUPFAM" id="SSF54427">
    <property type="entry name" value="NTF2-like"/>
    <property type="match status" value="1"/>
</dbReference>
<proteinExistence type="predicted"/>
<name>A0A916YFC5_9BACT</name>
<dbReference type="Pfam" id="PF12893">
    <property type="entry name" value="Lumazine_bd_2"/>
    <property type="match status" value="1"/>
</dbReference>
<dbReference type="InterPro" id="IPR039437">
    <property type="entry name" value="FrzH/put_lumazine-bd"/>
</dbReference>
<accession>A0A916YFC5</accession>
<dbReference type="InterPro" id="IPR032710">
    <property type="entry name" value="NTF2-like_dom_sf"/>
</dbReference>
<dbReference type="Gene3D" id="3.10.450.50">
    <property type="match status" value="1"/>
</dbReference>
<reference evidence="3" key="2">
    <citation type="submission" date="2020-09" db="EMBL/GenBank/DDBJ databases">
        <authorList>
            <person name="Sun Q."/>
            <person name="Zhou Y."/>
        </authorList>
    </citation>
    <scope>NUCLEOTIDE SEQUENCE</scope>
    <source>
        <strain evidence="3">CGMCC 1.15958</strain>
    </source>
</reference>
<evidence type="ECO:0008006" key="5">
    <source>
        <dbReference type="Google" id="ProtNLM"/>
    </source>
</evidence>
<feature type="chain" id="PRO_5037045036" description="Nuclear transport factor 2 family protein" evidence="2">
    <location>
        <begin position="25"/>
        <end position="182"/>
    </location>
</feature>
<feature type="region of interest" description="Disordered" evidence="1">
    <location>
        <begin position="143"/>
        <end position="182"/>
    </location>
</feature>
<reference evidence="3" key="1">
    <citation type="journal article" date="2014" name="Int. J. Syst. Evol. Microbiol.">
        <title>Complete genome sequence of Corynebacterium casei LMG S-19264T (=DSM 44701T), isolated from a smear-ripened cheese.</title>
        <authorList>
            <consortium name="US DOE Joint Genome Institute (JGI-PGF)"/>
            <person name="Walter F."/>
            <person name="Albersmeier A."/>
            <person name="Kalinowski J."/>
            <person name="Ruckert C."/>
        </authorList>
    </citation>
    <scope>NUCLEOTIDE SEQUENCE</scope>
    <source>
        <strain evidence="3">CGMCC 1.15958</strain>
    </source>
</reference>
<evidence type="ECO:0000313" key="3">
    <source>
        <dbReference type="EMBL" id="GGD43087.1"/>
    </source>
</evidence>
<gene>
    <name evidence="3" type="ORF">GCM10011514_03750</name>
</gene>
<organism evidence="3 4">
    <name type="scientific">Emticicia aquatilis</name>
    <dbReference type="NCBI Taxonomy" id="1537369"/>
    <lineage>
        <taxon>Bacteria</taxon>
        <taxon>Pseudomonadati</taxon>
        <taxon>Bacteroidota</taxon>
        <taxon>Cytophagia</taxon>
        <taxon>Cytophagales</taxon>
        <taxon>Leadbetterellaceae</taxon>
        <taxon>Emticicia</taxon>
    </lineage>
</organism>
<keyword evidence="4" id="KW-1185">Reference proteome</keyword>
<evidence type="ECO:0000256" key="2">
    <source>
        <dbReference type="SAM" id="SignalP"/>
    </source>
</evidence>
<evidence type="ECO:0000256" key="1">
    <source>
        <dbReference type="SAM" id="MobiDB-lite"/>
    </source>
</evidence>
<keyword evidence="2" id="KW-0732">Signal</keyword>
<dbReference type="EMBL" id="BMKK01000001">
    <property type="protein sequence ID" value="GGD43087.1"/>
    <property type="molecule type" value="Genomic_DNA"/>
</dbReference>
<comment type="caution">
    <text evidence="3">The sequence shown here is derived from an EMBL/GenBank/DDBJ whole genome shotgun (WGS) entry which is preliminary data.</text>
</comment>
<dbReference type="Proteomes" id="UP000609064">
    <property type="component" value="Unassembled WGS sequence"/>
</dbReference>
<dbReference type="RefSeq" id="WP_188764078.1">
    <property type="nucleotide sequence ID" value="NZ_BMKK01000001.1"/>
</dbReference>
<feature type="compositionally biased region" description="Low complexity" evidence="1">
    <location>
        <begin position="143"/>
        <end position="169"/>
    </location>
</feature>
<dbReference type="AlphaFoldDB" id="A0A916YFC5"/>
<evidence type="ECO:0000313" key="4">
    <source>
        <dbReference type="Proteomes" id="UP000609064"/>
    </source>
</evidence>
<protein>
    <recommendedName>
        <fullName evidence="5">Nuclear transport factor 2 family protein</fullName>
    </recommendedName>
</protein>